<name>A0A067L545_JATCU</name>
<gene>
    <name evidence="2" type="ORF">JCGZ_16878</name>
</gene>
<reference evidence="2 3" key="1">
    <citation type="journal article" date="2014" name="PLoS ONE">
        <title>Global Analysis of Gene Expression Profiles in Physic Nut (Jatropha curcas L.) Seedlings Exposed to Salt Stress.</title>
        <authorList>
            <person name="Zhang L."/>
            <person name="Zhang C."/>
            <person name="Wu P."/>
            <person name="Chen Y."/>
            <person name="Li M."/>
            <person name="Jiang H."/>
            <person name="Wu G."/>
        </authorList>
    </citation>
    <scope>NUCLEOTIDE SEQUENCE [LARGE SCALE GENOMIC DNA]</scope>
    <source>
        <strain evidence="3">cv. GZQX0401</strain>
        <tissue evidence="2">Young leaves</tissue>
    </source>
</reference>
<evidence type="ECO:0000313" key="3">
    <source>
        <dbReference type="Proteomes" id="UP000027138"/>
    </source>
</evidence>
<dbReference type="Proteomes" id="UP000027138">
    <property type="component" value="Unassembled WGS sequence"/>
</dbReference>
<organism evidence="2 3">
    <name type="scientific">Jatropha curcas</name>
    <name type="common">Barbados nut</name>
    <dbReference type="NCBI Taxonomy" id="180498"/>
    <lineage>
        <taxon>Eukaryota</taxon>
        <taxon>Viridiplantae</taxon>
        <taxon>Streptophyta</taxon>
        <taxon>Embryophyta</taxon>
        <taxon>Tracheophyta</taxon>
        <taxon>Spermatophyta</taxon>
        <taxon>Magnoliopsida</taxon>
        <taxon>eudicotyledons</taxon>
        <taxon>Gunneridae</taxon>
        <taxon>Pentapetalae</taxon>
        <taxon>rosids</taxon>
        <taxon>fabids</taxon>
        <taxon>Malpighiales</taxon>
        <taxon>Euphorbiaceae</taxon>
        <taxon>Crotonoideae</taxon>
        <taxon>Jatropheae</taxon>
        <taxon>Jatropha</taxon>
    </lineage>
</organism>
<evidence type="ECO:0000313" key="2">
    <source>
        <dbReference type="EMBL" id="KDP43591.1"/>
    </source>
</evidence>
<sequence length="104" mass="11870">MENPLVLPSGSITRSYAKKYGTTISLYIQEQAIQELHDIASNKCCVELQDRPKILALIEAYVEENKKHARASWHTQTVLESDLRKESNSMKHARAKQHAQTVLH</sequence>
<dbReference type="AlphaFoldDB" id="A0A067L545"/>
<dbReference type="EMBL" id="KK914267">
    <property type="protein sequence ID" value="KDP43591.1"/>
    <property type="molecule type" value="Genomic_DNA"/>
</dbReference>
<feature type="region of interest" description="Disordered" evidence="1">
    <location>
        <begin position="83"/>
        <end position="104"/>
    </location>
</feature>
<accession>A0A067L545</accession>
<evidence type="ECO:0000256" key="1">
    <source>
        <dbReference type="SAM" id="MobiDB-lite"/>
    </source>
</evidence>
<protein>
    <submittedName>
        <fullName evidence="2">Uncharacterized protein</fullName>
    </submittedName>
</protein>
<keyword evidence="3" id="KW-1185">Reference proteome</keyword>
<proteinExistence type="predicted"/>